<feature type="transmembrane region" description="Helical" evidence="4">
    <location>
        <begin position="290"/>
        <end position="312"/>
    </location>
</feature>
<protein>
    <submittedName>
        <fullName evidence="5">MFS transporter</fullName>
    </submittedName>
</protein>
<dbReference type="Gene3D" id="1.20.1250.20">
    <property type="entry name" value="MFS general substrate transporter like domains"/>
    <property type="match status" value="1"/>
</dbReference>
<evidence type="ECO:0000256" key="2">
    <source>
        <dbReference type="ARBA" id="ARBA00022989"/>
    </source>
</evidence>
<dbReference type="KEGG" id="ccam:M5D45_09725"/>
<organism evidence="5 6">
    <name type="scientific">Cupriavidus campinensis</name>
    <dbReference type="NCBI Taxonomy" id="151783"/>
    <lineage>
        <taxon>Bacteria</taxon>
        <taxon>Pseudomonadati</taxon>
        <taxon>Pseudomonadota</taxon>
        <taxon>Betaproteobacteria</taxon>
        <taxon>Burkholderiales</taxon>
        <taxon>Burkholderiaceae</taxon>
        <taxon>Cupriavidus</taxon>
    </lineage>
</organism>
<dbReference type="GO" id="GO:0022857">
    <property type="term" value="F:transmembrane transporter activity"/>
    <property type="evidence" value="ECO:0007669"/>
    <property type="project" value="InterPro"/>
</dbReference>
<feature type="transmembrane region" description="Helical" evidence="4">
    <location>
        <begin position="159"/>
        <end position="179"/>
    </location>
</feature>
<feature type="transmembrane region" description="Helical" evidence="4">
    <location>
        <begin position="235"/>
        <end position="252"/>
    </location>
</feature>
<name>A0AAE9L0G6_9BURK</name>
<keyword evidence="2 4" id="KW-1133">Transmembrane helix</keyword>
<dbReference type="RefSeq" id="WP_250024572.1">
    <property type="nucleotide sequence ID" value="NZ_CP097330.1"/>
</dbReference>
<keyword evidence="1 4" id="KW-0812">Transmembrane</keyword>
<feature type="transmembrane region" description="Helical" evidence="4">
    <location>
        <begin position="131"/>
        <end position="153"/>
    </location>
</feature>
<sequence>MRCLIFCAVQCLLAVTWTLYVAFLPQLAAQVGIGKAQVAWILLMDQAIFVIADSAMGIAADRMANAMHRLGVWILAISVVSGVAFVLLPAATSPALLVGLTALWAATSSALRAPPMVIIARRLERSATPLLISWSILGIGLAGALAPMLTAALRQSSPLVPFVLASVGLMVAVVALRWIELPPREAPPARRMPPAPMPALWMFFAATWLLAFGFQIHTAINSGATYLRFAPATELVRYMPAFWVGFVLGVLLPQAPWLKRVPAAVLLLASALLGALTLVGFASTSTLPGVLLAQGLAGVLWAMVFGTVVNAATDAGHVGREGRFVGLVFSLAALAALARIAMLAAGATAPLAGWLPWLPVFAWGGAAALLAAFAWQGGTRMVPPVSAASPPERR</sequence>
<feature type="transmembrane region" description="Helical" evidence="4">
    <location>
        <begin position="70"/>
        <end position="90"/>
    </location>
</feature>
<dbReference type="AlphaFoldDB" id="A0AAE9L0G6"/>
<keyword evidence="3 4" id="KW-0472">Membrane</keyword>
<feature type="transmembrane region" description="Helical" evidence="4">
    <location>
        <begin position="264"/>
        <end position="284"/>
    </location>
</feature>
<evidence type="ECO:0000256" key="1">
    <source>
        <dbReference type="ARBA" id="ARBA00022692"/>
    </source>
</evidence>
<evidence type="ECO:0000313" key="5">
    <source>
        <dbReference type="EMBL" id="URF02848.1"/>
    </source>
</evidence>
<feature type="transmembrane region" description="Helical" evidence="4">
    <location>
        <begin position="354"/>
        <end position="375"/>
    </location>
</feature>
<dbReference type="InterPro" id="IPR011701">
    <property type="entry name" value="MFS"/>
</dbReference>
<evidence type="ECO:0000256" key="3">
    <source>
        <dbReference type="ARBA" id="ARBA00023136"/>
    </source>
</evidence>
<feature type="transmembrane region" description="Helical" evidence="4">
    <location>
        <begin position="200"/>
        <end position="220"/>
    </location>
</feature>
<evidence type="ECO:0000313" key="6">
    <source>
        <dbReference type="Proteomes" id="UP001056132"/>
    </source>
</evidence>
<dbReference type="Pfam" id="PF07690">
    <property type="entry name" value="MFS_1"/>
    <property type="match status" value="1"/>
</dbReference>
<dbReference type="SUPFAM" id="SSF103473">
    <property type="entry name" value="MFS general substrate transporter"/>
    <property type="match status" value="1"/>
</dbReference>
<dbReference type="EMBL" id="CP097330">
    <property type="protein sequence ID" value="URF02848.1"/>
    <property type="molecule type" value="Genomic_DNA"/>
</dbReference>
<feature type="transmembrane region" description="Helical" evidence="4">
    <location>
        <begin position="324"/>
        <end position="348"/>
    </location>
</feature>
<reference evidence="5" key="1">
    <citation type="journal article" date="2022" name="Microbiol. Resour. Announc.">
        <title>Genome Sequence of Cupriavidus campinensis Strain G5, a Member of a Bacterial Consortium Capable of Polyethylene Degradation.</title>
        <authorList>
            <person name="Schneider B."/>
            <person name="Pfeiffer F."/>
            <person name="Dyall-Smith M."/>
            <person name="Kunte H.J."/>
        </authorList>
    </citation>
    <scope>NUCLEOTIDE SEQUENCE</scope>
    <source>
        <strain evidence="5">G5</strain>
    </source>
</reference>
<gene>
    <name evidence="5" type="ORF">M5D45_09725</name>
</gene>
<reference evidence="5" key="2">
    <citation type="submission" date="2022-05" db="EMBL/GenBank/DDBJ databases">
        <authorList>
            <person name="Kunte H.-J."/>
        </authorList>
    </citation>
    <scope>NUCLEOTIDE SEQUENCE</scope>
    <source>
        <strain evidence="5">G5</strain>
    </source>
</reference>
<accession>A0AAE9L0G6</accession>
<dbReference type="Proteomes" id="UP001056132">
    <property type="component" value="Chromosome 1"/>
</dbReference>
<dbReference type="InterPro" id="IPR036259">
    <property type="entry name" value="MFS_trans_sf"/>
</dbReference>
<feature type="transmembrane region" description="Helical" evidence="4">
    <location>
        <begin position="96"/>
        <end position="119"/>
    </location>
</feature>
<evidence type="ECO:0000256" key="4">
    <source>
        <dbReference type="SAM" id="Phobius"/>
    </source>
</evidence>
<proteinExistence type="predicted"/>
<feature type="transmembrane region" description="Helical" evidence="4">
    <location>
        <begin position="39"/>
        <end position="58"/>
    </location>
</feature>